<evidence type="ECO:0000256" key="8">
    <source>
        <dbReference type="SAM" id="MobiDB-lite"/>
    </source>
</evidence>
<comment type="similarity">
    <text evidence="2">Belongs to the protein prenyltransferase subunit beta family.</text>
</comment>
<feature type="region of interest" description="Disordered" evidence="8">
    <location>
        <begin position="1"/>
        <end position="34"/>
    </location>
</feature>
<dbReference type="GO" id="GO:0004662">
    <property type="term" value="F:CAAX-protein geranylgeranyltransferase activity"/>
    <property type="evidence" value="ECO:0007669"/>
    <property type="project" value="TreeGrafter"/>
</dbReference>
<dbReference type="Pfam" id="PF00432">
    <property type="entry name" value="Prenyltrans"/>
    <property type="match status" value="2"/>
</dbReference>
<keyword evidence="3" id="KW-0637">Prenyltransferase</keyword>
<protein>
    <submittedName>
        <fullName evidence="10">Protein geranylgeranyltransferase Type I, beta subunit</fullName>
    </submittedName>
</protein>
<dbReference type="InterPro" id="IPR045089">
    <property type="entry name" value="PGGT1B-like"/>
</dbReference>
<feature type="compositionally biased region" description="Low complexity" evidence="8">
    <location>
        <begin position="1"/>
        <end position="26"/>
    </location>
</feature>
<dbReference type="GO" id="GO:0005953">
    <property type="term" value="C:CAAX-protein geranylgeranyltransferase complex"/>
    <property type="evidence" value="ECO:0007669"/>
    <property type="project" value="TreeGrafter"/>
</dbReference>
<keyword evidence="4 10" id="KW-0808">Transferase</keyword>
<proteinExistence type="inferred from homology"/>
<evidence type="ECO:0000259" key="9">
    <source>
        <dbReference type="Pfam" id="PF00432"/>
    </source>
</evidence>
<dbReference type="InterPro" id="IPR001330">
    <property type="entry name" value="Prenyltrans"/>
</dbReference>
<dbReference type="AlphaFoldDB" id="A0A0P1BCB1"/>
<dbReference type="Proteomes" id="UP000054845">
    <property type="component" value="Unassembled WGS sequence"/>
</dbReference>
<name>A0A0P1BCB1_9BASI</name>
<feature type="domain" description="Prenyltransferase alpha-alpha toroid" evidence="9">
    <location>
        <begin position="101"/>
        <end position="253"/>
    </location>
</feature>
<dbReference type="SUPFAM" id="SSF48239">
    <property type="entry name" value="Terpenoid cyclases/Protein prenyltransferases"/>
    <property type="match status" value="1"/>
</dbReference>
<keyword evidence="7" id="KW-0862">Zinc</keyword>
<dbReference type="OrthoDB" id="24893at2759"/>
<dbReference type="PANTHER" id="PTHR11774:SF4">
    <property type="entry name" value="GERANYLGERANYL TRANSFERASE TYPE-1 SUBUNIT BETA"/>
    <property type="match status" value="1"/>
</dbReference>
<keyword evidence="11" id="KW-1185">Reference proteome</keyword>
<dbReference type="GO" id="GO:0046872">
    <property type="term" value="F:metal ion binding"/>
    <property type="evidence" value="ECO:0007669"/>
    <property type="project" value="UniProtKB-KW"/>
</dbReference>
<sequence>MSSSITTATTASSSSSSSSNRSSSDSHNNPFSPNKHISLHARHLHLLPNAYQSAGADAQRIALAYFALSAIDLLSGVHDAARVDEQDRREWREWIWDRQVDGWRAIDLQKTLGYLARCRTFDGAFGQSPGEESHAGSTYCVLASLHLGGQLHTWLSPAEQQKTIHWLSHRQDVTTGGLAGRLNKETDVCYSFWVGASLAILGHHDLLDASADVRWILSAQSRVGGFGKVPDEPPDLLHSYLGLAALALHAHDDEQDNAAFVTQGPSEQHQRVDAETKNPVKLALARK</sequence>
<keyword evidence="6" id="KW-0677">Repeat</keyword>
<accession>A0A0P1BCB1</accession>
<evidence type="ECO:0000256" key="5">
    <source>
        <dbReference type="ARBA" id="ARBA00022723"/>
    </source>
</evidence>
<feature type="domain" description="Prenyltransferase alpha-alpha toroid" evidence="9">
    <location>
        <begin position="33"/>
        <end position="100"/>
    </location>
</feature>
<dbReference type="Gene3D" id="1.50.10.20">
    <property type="match status" value="2"/>
</dbReference>
<evidence type="ECO:0000256" key="4">
    <source>
        <dbReference type="ARBA" id="ARBA00022679"/>
    </source>
</evidence>
<comment type="cofactor">
    <cofactor evidence="1">
        <name>Zn(2+)</name>
        <dbReference type="ChEBI" id="CHEBI:29105"/>
    </cofactor>
</comment>
<keyword evidence="5" id="KW-0479">Metal-binding</keyword>
<evidence type="ECO:0000313" key="10">
    <source>
        <dbReference type="EMBL" id="CEH13459.1"/>
    </source>
</evidence>
<evidence type="ECO:0000256" key="6">
    <source>
        <dbReference type="ARBA" id="ARBA00022737"/>
    </source>
</evidence>
<evidence type="ECO:0000313" key="11">
    <source>
        <dbReference type="Proteomes" id="UP000054845"/>
    </source>
</evidence>
<dbReference type="InterPro" id="IPR008930">
    <property type="entry name" value="Terpenoid_cyclase/PrenylTrfase"/>
</dbReference>
<evidence type="ECO:0000256" key="1">
    <source>
        <dbReference type="ARBA" id="ARBA00001947"/>
    </source>
</evidence>
<dbReference type="EMBL" id="CCYA01000221">
    <property type="protein sequence ID" value="CEH13459.1"/>
    <property type="molecule type" value="Genomic_DNA"/>
</dbReference>
<evidence type="ECO:0000256" key="7">
    <source>
        <dbReference type="ARBA" id="ARBA00022833"/>
    </source>
</evidence>
<dbReference type="STRING" id="401625.A0A0P1BCB1"/>
<evidence type="ECO:0000256" key="3">
    <source>
        <dbReference type="ARBA" id="ARBA00022602"/>
    </source>
</evidence>
<reference evidence="11" key="1">
    <citation type="submission" date="2014-09" db="EMBL/GenBank/DDBJ databases">
        <authorList>
            <person name="Sharma Rahul"/>
            <person name="Thines Marco"/>
        </authorList>
    </citation>
    <scope>NUCLEOTIDE SEQUENCE [LARGE SCALE GENOMIC DNA]</scope>
</reference>
<evidence type="ECO:0000256" key="2">
    <source>
        <dbReference type="ARBA" id="ARBA00010497"/>
    </source>
</evidence>
<organism evidence="10 11">
    <name type="scientific">Ceraceosorus bombacis</name>
    <dbReference type="NCBI Taxonomy" id="401625"/>
    <lineage>
        <taxon>Eukaryota</taxon>
        <taxon>Fungi</taxon>
        <taxon>Dikarya</taxon>
        <taxon>Basidiomycota</taxon>
        <taxon>Ustilaginomycotina</taxon>
        <taxon>Exobasidiomycetes</taxon>
        <taxon>Ceraceosorales</taxon>
        <taxon>Ceraceosoraceae</taxon>
        <taxon>Ceraceosorus</taxon>
    </lineage>
</organism>
<dbReference type="PANTHER" id="PTHR11774">
    <property type="entry name" value="GERANYLGERANYL TRANSFERASE TYPE BETA SUBUNIT"/>
    <property type="match status" value="1"/>
</dbReference>